<feature type="region of interest" description="Disordered" evidence="1">
    <location>
        <begin position="1"/>
        <end position="75"/>
    </location>
</feature>
<feature type="compositionally biased region" description="Polar residues" evidence="1">
    <location>
        <begin position="1"/>
        <end position="11"/>
    </location>
</feature>
<feature type="region of interest" description="Disordered" evidence="1">
    <location>
        <begin position="88"/>
        <end position="108"/>
    </location>
</feature>
<keyword evidence="3" id="KW-1185">Reference proteome</keyword>
<evidence type="ECO:0000313" key="3">
    <source>
        <dbReference type="Proteomes" id="UP000076532"/>
    </source>
</evidence>
<evidence type="ECO:0000256" key="1">
    <source>
        <dbReference type="SAM" id="MobiDB-lite"/>
    </source>
</evidence>
<evidence type="ECO:0000313" key="2">
    <source>
        <dbReference type="EMBL" id="KZP26188.1"/>
    </source>
</evidence>
<feature type="compositionally biased region" description="Gly residues" evidence="1">
    <location>
        <begin position="65"/>
        <end position="75"/>
    </location>
</feature>
<protein>
    <submittedName>
        <fullName evidence="2">Uncharacterized protein</fullName>
    </submittedName>
</protein>
<organism evidence="2 3">
    <name type="scientific">Athelia psychrophila</name>
    <dbReference type="NCBI Taxonomy" id="1759441"/>
    <lineage>
        <taxon>Eukaryota</taxon>
        <taxon>Fungi</taxon>
        <taxon>Dikarya</taxon>
        <taxon>Basidiomycota</taxon>
        <taxon>Agaricomycotina</taxon>
        <taxon>Agaricomycetes</taxon>
        <taxon>Agaricomycetidae</taxon>
        <taxon>Atheliales</taxon>
        <taxon>Atheliaceae</taxon>
        <taxon>Athelia</taxon>
    </lineage>
</organism>
<gene>
    <name evidence="2" type="ORF">FIBSPDRAFT_855151</name>
</gene>
<reference evidence="2 3" key="1">
    <citation type="journal article" date="2016" name="Mol. Biol. Evol.">
        <title>Comparative Genomics of Early-Diverging Mushroom-Forming Fungi Provides Insights into the Origins of Lignocellulose Decay Capabilities.</title>
        <authorList>
            <person name="Nagy L.G."/>
            <person name="Riley R."/>
            <person name="Tritt A."/>
            <person name="Adam C."/>
            <person name="Daum C."/>
            <person name="Floudas D."/>
            <person name="Sun H."/>
            <person name="Yadav J.S."/>
            <person name="Pangilinan J."/>
            <person name="Larsson K.H."/>
            <person name="Matsuura K."/>
            <person name="Barry K."/>
            <person name="Labutti K."/>
            <person name="Kuo R."/>
            <person name="Ohm R.A."/>
            <person name="Bhattacharya S.S."/>
            <person name="Shirouzu T."/>
            <person name="Yoshinaga Y."/>
            <person name="Martin F.M."/>
            <person name="Grigoriev I.V."/>
            <person name="Hibbett D.S."/>
        </authorList>
    </citation>
    <scope>NUCLEOTIDE SEQUENCE [LARGE SCALE GENOMIC DNA]</scope>
    <source>
        <strain evidence="2 3">CBS 109695</strain>
    </source>
</reference>
<feature type="compositionally biased region" description="Polar residues" evidence="1">
    <location>
        <begin position="54"/>
        <end position="64"/>
    </location>
</feature>
<sequence length="108" mass="10936">MAFSSASTSLLPNRAPQPVSAPFPPHQSPLPDAQRRAPSLQREPPSCRARLPSAQISRLDSTPQGGSGSGSTGAAGGGCSLAFLSGCGSRMSSKRHGHDAVSQGVLLS</sequence>
<name>A0A166PKH4_9AGAM</name>
<dbReference type="EMBL" id="KV417516">
    <property type="protein sequence ID" value="KZP26188.1"/>
    <property type="molecule type" value="Genomic_DNA"/>
</dbReference>
<dbReference type="AlphaFoldDB" id="A0A166PKH4"/>
<feature type="compositionally biased region" description="Pro residues" evidence="1">
    <location>
        <begin position="19"/>
        <end position="28"/>
    </location>
</feature>
<proteinExistence type="predicted"/>
<dbReference type="Proteomes" id="UP000076532">
    <property type="component" value="Unassembled WGS sequence"/>
</dbReference>
<accession>A0A166PKH4</accession>